<dbReference type="NCBIfam" id="NF005112">
    <property type="entry name" value="PRK06545.2-4"/>
    <property type="match status" value="1"/>
</dbReference>
<dbReference type="Gene3D" id="1.10.3660.10">
    <property type="entry name" value="6-phosphogluconate dehydrogenase C-terminal like domain"/>
    <property type="match status" value="1"/>
</dbReference>
<name>A0A2P4UIW7_9ACTN</name>
<protein>
    <submittedName>
        <fullName evidence="5">Prephenate dehydrogenase</fullName>
    </submittedName>
</protein>
<feature type="domain" description="Prephenate/arogenate dehydrogenase" evidence="4">
    <location>
        <begin position="1"/>
        <end position="279"/>
    </location>
</feature>
<dbReference type="PROSITE" id="PS51176">
    <property type="entry name" value="PDH_ADH"/>
    <property type="match status" value="1"/>
</dbReference>
<accession>A0A2P4UIW7</accession>
<evidence type="ECO:0000259" key="4">
    <source>
        <dbReference type="PROSITE" id="PS51176"/>
    </source>
</evidence>
<gene>
    <name evidence="5" type="ORF">BTM25_36050</name>
</gene>
<dbReference type="InterPro" id="IPR003099">
    <property type="entry name" value="Prephen_DH"/>
</dbReference>
<evidence type="ECO:0000313" key="6">
    <source>
        <dbReference type="Proteomes" id="UP000242367"/>
    </source>
</evidence>
<evidence type="ECO:0000256" key="2">
    <source>
        <dbReference type="ARBA" id="ARBA00023002"/>
    </source>
</evidence>
<dbReference type="SUPFAM" id="SSF48179">
    <property type="entry name" value="6-phosphogluconate dehydrogenase C-terminal domain-like"/>
    <property type="match status" value="1"/>
</dbReference>
<dbReference type="GO" id="GO:0008977">
    <property type="term" value="F:prephenate dehydrogenase (NAD+) activity"/>
    <property type="evidence" value="ECO:0007669"/>
    <property type="project" value="InterPro"/>
</dbReference>
<sequence length="417" mass="41070">MCVVGTGLIGTSVALAARRRGVAVYLSDRDPVAARTAAALGAGRAEPPPGPVDLAVLAVPPSRVAAVLAERQGGGLARAYTDVASVKSAPECAVLATAPDPSQFVGGHPLGGRERSGPLAATAELFHGRPWALVPHAGTAPDAFDLALDLVALCGAAPVVLSAREHDETVALTSHVPHLAASLMAARLLDGPAGTPLLAGQGLRDTTRIAGGSARLWADILRGNAAAVAAVLRALNADVSALVAAFDALGDADGPAAAAGLATLTDLLERGVAGLGEVAAPRVDGPADTVPVRVRCPGRPGELARLLAAAAPFGGNTDNAAVTAAPDLSGRAPRDVGADVGAGTGAGERVRDPGAAAAGADAVLDVRFAVPAPTAAGLAAGLRAGGWDARAEPSSSPAIHAKKAVADARRSPDPVRP</sequence>
<comment type="caution">
    <text evidence="5">The sequence shown here is derived from an EMBL/GenBank/DDBJ whole genome shotgun (WGS) entry which is preliminary data.</text>
</comment>
<reference evidence="5 6" key="1">
    <citation type="journal article" date="2017" name="Chemistry">
        <title>Isolation, Biosynthesis and Chemical Modifications of Rubterolones A-F: Rare Tropolone Alkaloids from Actinomadura sp. 5-2.</title>
        <authorList>
            <person name="Guo H."/>
            <person name="Benndorf R."/>
            <person name="Leichnitz D."/>
            <person name="Klassen J.L."/>
            <person name="Vollmers J."/>
            <person name="Gorls H."/>
            <person name="Steinacker M."/>
            <person name="Weigel C."/>
            <person name="Dahse H.M."/>
            <person name="Kaster A.K."/>
            <person name="de Beer Z.W."/>
            <person name="Poulsen M."/>
            <person name="Beemelmanns C."/>
        </authorList>
    </citation>
    <scope>NUCLEOTIDE SEQUENCE [LARGE SCALE GENOMIC DNA]</scope>
    <source>
        <strain evidence="5 6">5-2</strain>
    </source>
</reference>
<dbReference type="PANTHER" id="PTHR21363">
    <property type="entry name" value="PREPHENATE DEHYDROGENASE"/>
    <property type="match status" value="1"/>
</dbReference>
<evidence type="ECO:0000256" key="1">
    <source>
        <dbReference type="ARBA" id="ARBA00007964"/>
    </source>
</evidence>
<dbReference type="GO" id="GO:0070403">
    <property type="term" value="F:NAD+ binding"/>
    <property type="evidence" value="ECO:0007669"/>
    <property type="project" value="InterPro"/>
</dbReference>
<organism evidence="5 6">
    <name type="scientific">Actinomadura rubteroloni</name>
    <dbReference type="NCBI Taxonomy" id="1926885"/>
    <lineage>
        <taxon>Bacteria</taxon>
        <taxon>Bacillati</taxon>
        <taxon>Actinomycetota</taxon>
        <taxon>Actinomycetes</taxon>
        <taxon>Streptosporangiales</taxon>
        <taxon>Thermomonosporaceae</taxon>
        <taxon>Actinomadura</taxon>
    </lineage>
</organism>
<feature type="region of interest" description="Disordered" evidence="3">
    <location>
        <begin position="385"/>
        <end position="417"/>
    </location>
</feature>
<keyword evidence="6" id="KW-1185">Reference proteome</keyword>
<dbReference type="Pfam" id="PF02153">
    <property type="entry name" value="PDH_N"/>
    <property type="match status" value="1"/>
</dbReference>
<keyword evidence="2" id="KW-0560">Oxidoreductase</keyword>
<dbReference type="EMBL" id="MTBP01000002">
    <property type="protein sequence ID" value="POM24966.1"/>
    <property type="molecule type" value="Genomic_DNA"/>
</dbReference>
<evidence type="ECO:0000313" key="5">
    <source>
        <dbReference type="EMBL" id="POM24966.1"/>
    </source>
</evidence>
<dbReference type="Gene3D" id="3.40.50.720">
    <property type="entry name" value="NAD(P)-binding Rossmann-like Domain"/>
    <property type="match status" value="1"/>
</dbReference>
<dbReference type="InterPro" id="IPR046825">
    <property type="entry name" value="PDH_C"/>
</dbReference>
<dbReference type="GO" id="GO:0006571">
    <property type="term" value="P:tyrosine biosynthetic process"/>
    <property type="evidence" value="ECO:0007669"/>
    <property type="project" value="InterPro"/>
</dbReference>
<dbReference type="Proteomes" id="UP000242367">
    <property type="component" value="Unassembled WGS sequence"/>
</dbReference>
<dbReference type="InterPro" id="IPR050812">
    <property type="entry name" value="Preph/Arog_dehydrog"/>
</dbReference>
<comment type="similarity">
    <text evidence="1">Belongs to the prephenate/arogenate dehydrogenase family.</text>
</comment>
<dbReference type="InterPro" id="IPR036291">
    <property type="entry name" value="NAD(P)-bd_dom_sf"/>
</dbReference>
<dbReference type="SUPFAM" id="SSF51735">
    <property type="entry name" value="NAD(P)-binding Rossmann-fold domains"/>
    <property type="match status" value="1"/>
</dbReference>
<dbReference type="InterPro" id="IPR046826">
    <property type="entry name" value="PDH_N"/>
</dbReference>
<dbReference type="PANTHER" id="PTHR21363:SF0">
    <property type="entry name" value="PREPHENATE DEHYDROGENASE [NADP(+)]"/>
    <property type="match status" value="1"/>
</dbReference>
<dbReference type="InterPro" id="IPR008927">
    <property type="entry name" value="6-PGluconate_DH-like_C_sf"/>
</dbReference>
<proteinExistence type="inferred from homology"/>
<feature type="compositionally biased region" description="Basic and acidic residues" evidence="3">
    <location>
        <begin position="404"/>
        <end position="417"/>
    </location>
</feature>
<dbReference type="GO" id="GO:0004665">
    <property type="term" value="F:prephenate dehydrogenase (NADP+) activity"/>
    <property type="evidence" value="ECO:0007669"/>
    <property type="project" value="InterPro"/>
</dbReference>
<evidence type="ECO:0000256" key="3">
    <source>
        <dbReference type="SAM" id="MobiDB-lite"/>
    </source>
</evidence>
<dbReference type="AlphaFoldDB" id="A0A2P4UIW7"/>
<dbReference type="Pfam" id="PF20463">
    <property type="entry name" value="PDH_C"/>
    <property type="match status" value="1"/>
</dbReference>